<dbReference type="GO" id="GO:0005524">
    <property type="term" value="F:ATP binding"/>
    <property type="evidence" value="ECO:0007669"/>
    <property type="project" value="UniProtKB-KW"/>
</dbReference>
<protein>
    <submittedName>
        <fullName evidence="5">Succinyl-CoA synthetase subunit alpha</fullName>
    </submittedName>
</protein>
<evidence type="ECO:0000313" key="5">
    <source>
        <dbReference type="EMBL" id="OIQ50531.1"/>
    </source>
</evidence>
<dbReference type="AlphaFoldDB" id="A0A1J5N4J6"/>
<organism evidence="5 6">
    <name type="scientific">Pseudodesulfovibrio hydrargyri</name>
    <dbReference type="NCBI Taxonomy" id="2125990"/>
    <lineage>
        <taxon>Bacteria</taxon>
        <taxon>Pseudomonadati</taxon>
        <taxon>Thermodesulfobacteriota</taxon>
        <taxon>Desulfovibrionia</taxon>
        <taxon>Desulfovibrionales</taxon>
        <taxon>Desulfovibrionaceae</taxon>
    </lineage>
</organism>
<dbReference type="PANTHER" id="PTHR43334">
    <property type="entry name" value="ACETATE--COA LIGASE [ADP-FORMING]"/>
    <property type="match status" value="1"/>
</dbReference>
<dbReference type="SUPFAM" id="SSF52210">
    <property type="entry name" value="Succinyl-CoA synthetase domains"/>
    <property type="match status" value="2"/>
</dbReference>
<keyword evidence="1" id="KW-0436">Ligase</keyword>
<accession>A0A1J5N4J6</accession>
<evidence type="ECO:0000259" key="4">
    <source>
        <dbReference type="SMART" id="SM00881"/>
    </source>
</evidence>
<dbReference type="Gene3D" id="3.40.50.261">
    <property type="entry name" value="Succinyl-CoA synthetase domains"/>
    <property type="match status" value="2"/>
</dbReference>
<dbReference type="InterPro" id="IPR051538">
    <property type="entry name" value="Acyl-CoA_Synth/Transferase"/>
</dbReference>
<dbReference type="RefSeq" id="WP_071545963.1">
    <property type="nucleotide sequence ID" value="NZ_LKAQ01000004.1"/>
</dbReference>
<keyword evidence="3" id="KW-0067">ATP-binding</keyword>
<dbReference type="SUPFAM" id="SSF51735">
    <property type="entry name" value="NAD(P)-binding Rossmann-fold domains"/>
    <property type="match status" value="1"/>
</dbReference>
<evidence type="ECO:0000256" key="1">
    <source>
        <dbReference type="ARBA" id="ARBA00022598"/>
    </source>
</evidence>
<dbReference type="Pfam" id="PF13380">
    <property type="entry name" value="CoA_binding_2"/>
    <property type="match status" value="1"/>
</dbReference>
<dbReference type="InterPro" id="IPR016102">
    <property type="entry name" value="Succinyl-CoA_synth-like"/>
</dbReference>
<dbReference type="SMART" id="SM00881">
    <property type="entry name" value="CoA_binding"/>
    <property type="match status" value="1"/>
</dbReference>
<proteinExistence type="predicted"/>
<evidence type="ECO:0000313" key="6">
    <source>
        <dbReference type="Proteomes" id="UP000181901"/>
    </source>
</evidence>
<dbReference type="Gene3D" id="3.40.50.720">
    <property type="entry name" value="NAD(P)-binding Rossmann-like Domain"/>
    <property type="match status" value="1"/>
</dbReference>
<keyword evidence="2" id="KW-0547">Nucleotide-binding</keyword>
<dbReference type="InterPro" id="IPR036291">
    <property type="entry name" value="NAD(P)-bd_dom_sf"/>
</dbReference>
<dbReference type="Proteomes" id="UP000181901">
    <property type="component" value="Unassembled WGS sequence"/>
</dbReference>
<name>A0A1J5N4J6_9BACT</name>
<evidence type="ECO:0000256" key="2">
    <source>
        <dbReference type="ARBA" id="ARBA00022741"/>
    </source>
</evidence>
<dbReference type="PANTHER" id="PTHR43334:SF2">
    <property type="entry name" value="ACETATE--COA LIGASE [ADP-FORMING]"/>
    <property type="match status" value="1"/>
</dbReference>
<evidence type="ECO:0000256" key="3">
    <source>
        <dbReference type="ARBA" id="ARBA00022840"/>
    </source>
</evidence>
<keyword evidence="6" id="KW-1185">Reference proteome</keyword>
<dbReference type="Pfam" id="PF13607">
    <property type="entry name" value="Succ_CoA_lig"/>
    <property type="match status" value="1"/>
</dbReference>
<dbReference type="GO" id="GO:0016874">
    <property type="term" value="F:ligase activity"/>
    <property type="evidence" value="ECO:0007669"/>
    <property type="project" value="UniProtKB-KW"/>
</dbReference>
<reference evidence="5 6" key="1">
    <citation type="submission" date="2015-09" db="EMBL/GenBank/DDBJ databases">
        <title>Genome of Desulfovibrio dechloracetivorans BerOc1, a mercury methylating strain isolated from highly hydrocarbons and metals contaminated coastal sediments.</title>
        <authorList>
            <person name="Goni Urriza M."/>
            <person name="Gassie C."/>
            <person name="Bouchez O."/>
            <person name="Klopp C."/>
            <person name="Ranchou-Peyruse A."/>
            <person name="Remy G."/>
        </authorList>
    </citation>
    <scope>NUCLEOTIDE SEQUENCE [LARGE SCALE GENOMIC DNA]</scope>
    <source>
        <strain evidence="5 6">BerOc1</strain>
    </source>
</reference>
<comment type="caution">
    <text evidence="5">The sequence shown here is derived from an EMBL/GenBank/DDBJ whole genome shotgun (WGS) entry which is preliminary data.</text>
</comment>
<dbReference type="EMBL" id="LKAQ01000004">
    <property type="protein sequence ID" value="OIQ50531.1"/>
    <property type="molecule type" value="Genomic_DNA"/>
</dbReference>
<dbReference type="InterPro" id="IPR003781">
    <property type="entry name" value="CoA-bd"/>
</dbReference>
<sequence length="473" mass="50788">MPDASINDFFTPRGVAIIGASTKKGSPNNQTLRYAIEMSKTGKVFPVHPKAEEIEGKKAYTSLLEIPDPVDLVVMAVGSKSALQVAQDVKTRRESKGDAGAVAIVTAGFKEMGTPEAIKLQDDMMEIMRSCGARVIGPNCQGIADFYNGVNTSFSLPPVTLKGGLSIVSQSGAFATSYLRWAKEQKMVGMNKFITLGNMADVDVTEILEYLGNDEKTKSIAMYLEGTPNARKLMEVAAKVTKKKPVSVLKAGRTAMGSDVAHSHTASIAGDDAIYDGAFKQAGMLRAQSIADFYHTGRVFDRMPLPKGNRICLLTVIGGPSTICVDALAAAGAGKLATFSESFKEKARAILAPAANVGAPDGYIDMTASVNPKMHTDIIKLIMEEDDIDAVLFLTSPPGFLEDEELANSIIDGYNSVPDSKKKPFLTALMAGNSVAKCRLIMEEHGMPTFDMPDEAARVMSNMIRYAEYRKNA</sequence>
<dbReference type="InterPro" id="IPR032875">
    <property type="entry name" value="Succ_CoA_lig_flav_dom"/>
</dbReference>
<gene>
    <name evidence="5" type="ORF">BerOc1_02469</name>
</gene>
<feature type="domain" description="CoA-binding" evidence="4">
    <location>
        <begin position="9"/>
        <end position="109"/>
    </location>
</feature>